<dbReference type="EMBL" id="JALNTZ010000010">
    <property type="protein sequence ID" value="KAJ3640503.1"/>
    <property type="molecule type" value="Genomic_DNA"/>
</dbReference>
<dbReference type="Proteomes" id="UP001168821">
    <property type="component" value="Unassembled WGS sequence"/>
</dbReference>
<protein>
    <recommendedName>
        <fullName evidence="3">Zinc finger PHD-type domain-containing protein</fullName>
    </recommendedName>
</protein>
<sequence length="241" mass="27185">MPNCLNCSAPFGNCKTLVACDGCTGSIHMSCAGLNEDDLKRISQNKARSLKIFCKQCNSVDLCSLLLKLVSRVESVENKLDHHQEKNYDEMIEDASIEAVERMKKAKNVIIYGIPETTGSIANRKEHDLQEASNILAKLSTGMEDFRIICFRLGKASPEKKRPLRVIFPNEETALLVLKHKKNLDSINFKDIKISDDKTPRQLKYLHSLRATLQNRLENGEVGLTIKFIKKKPTIVNITKN</sequence>
<comment type="caution">
    <text evidence="1">The sequence shown here is derived from an EMBL/GenBank/DDBJ whole genome shotgun (WGS) entry which is preliminary data.</text>
</comment>
<dbReference type="InterPro" id="IPR011011">
    <property type="entry name" value="Znf_FYVE_PHD"/>
</dbReference>
<accession>A0AA38HM78</accession>
<keyword evidence="2" id="KW-1185">Reference proteome</keyword>
<dbReference type="SUPFAM" id="SSF57903">
    <property type="entry name" value="FYVE/PHD zinc finger"/>
    <property type="match status" value="1"/>
</dbReference>
<dbReference type="Gene3D" id="2.60.120.650">
    <property type="entry name" value="Cupin"/>
    <property type="match status" value="1"/>
</dbReference>
<dbReference type="AlphaFoldDB" id="A0AA38HM78"/>
<evidence type="ECO:0000313" key="1">
    <source>
        <dbReference type="EMBL" id="KAJ3640503.1"/>
    </source>
</evidence>
<gene>
    <name evidence="1" type="ORF">Zmor_003796</name>
</gene>
<organism evidence="1 2">
    <name type="scientific">Zophobas morio</name>
    <dbReference type="NCBI Taxonomy" id="2755281"/>
    <lineage>
        <taxon>Eukaryota</taxon>
        <taxon>Metazoa</taxon>
        <taxon>Ecdysozoa</taxon>
        <taxon>Arthropoda</taxon>
        <taxon>Hexapoda</taxon>
        <taxon>Insecta</taxon>
        <taxon>Pterygota</taxon>
        <taxon>Neoptera</taxon>
        <taxon>Endopterygota</taxon>
        <taxon>Coleoptera</taxon>
        <taxon>Polyphaga</taxon>
        <taxon>Cucujiformia</taxon>
        <taxon>Tenebrionidae</taxon>
        <taxon>Zophobas</taxon>
    </lineage>
</organism>
<evidence type="ECO:0008006" key="3">
    <source>
        <dbReference type="Google" id="ProtNLM"/>
    </source>
</evidence>
<reference evidence="1" key="1">
    <citation type="journal article" date="2023" name="G3 (Bethesda)">
        <title>Whole genome assemblies of Zophobas morio and Tenebrio molitor.</title>
        <authorList>
            <person name="Kaur S."/>
            <person name="Stinson S.A."/>
            <person name="diCenzo G.C."/>
        </authorList>
    </citation>
    <scope>NUCLEOTIDE SEQUENCE</scope>
    <source>
        <strain evidence="1">QUZm001</strain>
    </source>
</reference>
<evidence type="ECO:0000313" key="2">
    <source>
        <dbReference type="Proteomes" id="UP001168821"/>
    </source>
</evidence>
<proteinExistence type="predicted"/>
<name>A0AA38HM78_9CUCU</name>